<accession>A0ABP4ASM0</accession>
<organism evidence="6 7">
    <name type="scientific">Nonomuraea longicatena</name>
    <dbReference type="NCBI Taxonomy" id="83682"/>
    <lineage>
        <taxon>Bacteria</taxon>
        <taxon>Bacillati</taxon>
        <taxon>Actinomycetota</taxon>
        <taxon>Actinomycetes</taxon>
        <taxon>Streptosporangiales</taxon>
        <taxon>Streptosporangiaceae</taxon>
        <taxon>Nonomuraea</taxon>
    </lineage>
</organism>
<sequence length="466" mass="49673">MTVIEVPQTRGSSSATASRLVEGASLLADLVPGHERVRVAPGDTLAETAARVRAALPGDGFVITVGGDCGVELEPIARAVRRYGERLAVVWFDAHADLNTPETSPSGAFHGMVLRTLLGEGPAELVPDAVLRPEQVVLSGVRAMDEGEKGVVPDSRQVPDGTTAVYVHIDLDVLDPSVFSSVGCPEVGGLLPGELLARVTALAERYEIAGLGITEYEPASARDRQTLAELVPALVEVCEAAAHWQVERRAASAWPAVDVVERSGWLLRHTPGVPRKRSNSALTLFSGAYEPGVVEDFYAARGLPARVQIGPASRHRDLDALLDARGWEMDGEVRVMTAFAGDVPAAEGWAVVDDAELWTGRDHPDVQILSRIATPAAYLSVPGAGKALVVADSGWAGVFSMRTEPAYRRKGVAAAILAEAARWALSQGADRMYLQVESDNHPALSLYGKAGFTVAYSYHHRLLPRP</sequence>
<dbReference type="PANTHER" id="PTHR43782:SF3">
    <property type="entry name" value="ARGINASE"/>
    <property type="match status" value="1"/>
</dbReference>
<evidence type="ECO:0000313" key="6">
    <source>
        <dbReference type="EMBL" id="GAA0940684.1"/>
    </source>
</evidence>
<dbReference type="InterPro" id="IPR016181">
    <property type="entry name" value="Acyl_CoA_acyltransferase"/>
</dbReference>
<proteinExistence type="inferred from homology"/>
<dbReference type="CDD" id="cd09999">
    <property type="entry name" value="Arginase-like_1"/>
    <property type="match status" value="1"/>
</dbReference>
<evidence type="ECO:0000256" key="1">
    <source>
        <dbReference type="ARBA" id="ARBA00022723"/>
    </source>
</evidence>
<evidence type="ECO:0000259" key="5">
    <source>
        <dbReference type="PROSITE" id="PS51186"/>
    </source>
</evidence>
<dbReference type="Gene3D" id="3.40.630.30">
    <property type="match status" value="1"/>
</dbReference>
<dbReference type="InterPro" id="IPR023696">
    <property type="entry name" value="Ureohydrolase_dom_sf"/>
</dbReference>
<dbReference type="SUPFAM" id="SSF52768">
    <property type="entry name" value="Arginase/deacetylase"/>
    <property type="match status" value="1"/>
</dbReference>
<dbReference type="Gene3D" id="3.40.800.10">
    <property type="entry name" value="Ureohydrolase domain"/>
    <property type="match status" value="1"/>
</dbReference>
<feature type="domain" description="N-acetyltransferase" evidence="5">
    <location>
        <begin position="331"/>
        <end position="466"/>
    </location>
</feature>
<protein>
    <recommendedName>
        <fullName evidence="5">N-acetyltransferase domain-containing protein</fullName>
    </recommendedName>
</protein>
<dbReference type="SUPFAM" id="SSF55729">
    <property type="entry name" value="Acyl-CoA N-acyltransferases (Nat)"/>
    <property type="match status" value="1"/>
</dbReference>
<dbReference type="InterPro" id="IPR006035">
    <property type="entry name" value="Ureohydrolase"/>
</dbReference>
<keyword evidence="2" id="KW-0378">Hydrolase</keyword>
<dbReference type="InterPro" id="IPR000182">
    <property type="entry name" value="GNAT_dom"/>
</dbReference>
<dbReference type="EMBL" id="BAAAHQ010000027">
    <property type="protein sequence ID" value="GAA0940684.1"/>
    <property type="molecule type" value="Genomic_DNA"/>
</dbReference>
<name>A0ABP4ASM0_9ACTN</name>
<evidence type="ECO:0000313" key="7">
    <source>
        <dbReference type="Proteomes" id="UP001501578"/>
    </source>
</evidence>
<dbReference type="Pfam" id="PF24553">
    <property type="entry name" value="Rv0428c_C"/>
    <property type="match status" value="1"/>
</dbReference>
<reference evidence="7" key="1">
    <citation type="journal article" date="2019" name="Int. J. Syst. Evol. Microbiol.">
        <title>The Global Catalogue of Microorganisms (GCM) 10K type strain sequencing project: providing services to taxonomists for standard genome sequencing and annotation.</title>
        <authorList>
            <consortium name="The Broad Institute Genomics Platform"/>
            <consortium name="The Broad Institute Genome Sequencing Center for Infectious Disease"/>
            <person name="Wu L."/>
            <person name="Ma J."/>
        </authorList>
    </citation>
    <scope>NUCLEOTIDE SEQUENCE [LARGE SCALE GENOMIC DNA]</scope>
    <source>
        <strain evidence="7">JCM 11136</strain>
    </source>
</reference>
<dbReference type="PANTHER" id="PTHR43782">
    <property type="entry name" value="ARGINASE"/>
    <property type="match status" value="1"/>
</dbReference>
<dbReference type="RefSeq" id="WP_343952654.1">
    <property type="nucleotide sequence ID" value="NZ_BAAAHQ010000027.1"/>
</dbReference>
<keyword evidence="1" id="KW-0479">Metal-binding</keyword>
<dbReference type="Proteomes" id="UP001501578">
    <property type="component" value="Unassembled WGS sequence"/>
</dbReference>
<comment type="similarity">
    <text evidence="4">Belongs to the arginase family.</text>
</comment>
<keyword evidence="7" id="KW-1185">Reference proteome</keyword>
<keyword evidence="3" id="KW-0464">Manganese</keyword>
<dbReference type="Pfam" id="PF00491">
    <property type="entry name" value="Arginase"/>
    <property type="match status" value="1"/>
</dbReference>
<gene>
    <name evidence="6" type="ORF">GCM10009560_52160</name>
</gene>
<evidence type="ECO:0000256" key="3">
    <source>
        <dbReference type="ARBA" id="ARBA00023211"/>
    </source>
</evidence>
<dbReference type="PROSITE" id="PS51186">
    <property type="entry name" value="GNAT"/>
    <property type="match status" value="1"/>
</dbReference>
<comment type="caution">
    <text evidence="6">The sequence shown here is derived from an EMBL/GenBank/DDBJ whole genome shotgun (WGS) entry which is preliminary data.</text>
</comment>
<dbReference type="InterPro" id="IPR056935">
    <property type="entry name" value="Rv0428c-like_C"/>
</dbReference>
<dbReference type="PRINTS" id="PR00116">
    <property type="entry name" value="ARGINASE"/>
</dbReference>
<evidence type="ECO:0000256" key="4">
    <source>
        <dbReference type="PROSITE-ProRule" id="PRU00742"/>
    </source>
</evidence>
<dbReference type="PROSITE" id="PS51409">
    <property type="entry name" value="ARGINASE_2"/>
    <property type="match status" value="1"/>
</dbReference>
<evidence type="ECO:0000256" key="2">
    <source>
        <dbReference type="ARBA" id="ARBA00022801"/>
    </source>
</evidence>